<dbReference type="HOGENOM" id="CLU_039957_0_0_1"/>
<sequence>MLRASSIIRPIVSSVKSVRTLSTSSVLLAQPRQKEGKAKQILKKNSQVIREKPKKTTSLTHLRFGDAVRVLGFETTAPALNVDTLTLTTEKNTITKFDKSMEDKLTVFDAFKKYQHHEMFQNPVTLVTSNTERIVDQFVNNLDKESKDNRKYIDGIKGSGKSTLITQTISLANEKFENDIVVLHLHNADLVGNGSSDYIRNNKLQVYQQPMLTKRWIKKILKNNESIFKKLKLTKDTKFVNKKKEEVELKAGENTLFEYLNQNHDMSKTSPTFAFQFFIEQLIEHSETTPVLLSIDNFNAFADFPLTKYRHPDFTPVHIEEFELGKFIIQAASGELSFKKGGVLLAKSGDYAANRQTVQVGVYPNQEFNPYAKLPLLDYSISQKLASNGGITPFQVEPLTKEEVKSLMTFWKDQGVLIVRDDFHKKEFNEEKTYKESNPEEQFERLFESLYVANQGNPYGMIKQAVLAY</sequence>
<evidence type="ECO:0000256" key="5">
    <source>
        <dbReference type="ARBA" id="ARBA00023128"/>
    </source>
</evidence>
<dbReference type="Proteomes" id="UP000011777">
    <property type="component" value="Unassembled WGS sequence"/>
</dbReference>
<comment type="caution">
    <text evidence="8">The sequence shown here is derived from an EMBL/GenBank/DDBJ whole genome shotgun (WGS) entry which is preliminary data.</text>
</comment>
<dbReference type="PIRSF" id="PIRSF036996">
    <property type="entry name" value="RSM23"/>
    <property type="match status" value="1"/>
</dbReference>
<dbReference type="Pfam" id="PF10236">
    <property type="entry name" value="DAP3"/>
    <property type="match status" value="1"/>
</dbReference>
<dbReference type="eggNOG" id="KOG3928">
    <property type="taxonomic scope" value="Eukaryota"/>
</dbReference>
<evidence type="ECO:0000313" key="9">
    <source>
        <dbReference type="Proteomes" id="UP000011777"/>
    </source>
</evidence>
<dbReference type="STRING" id="1245528.M3JDN5"/>
<keyword evidence="3" id="KW-0809">Transit peptide</keyword>
<dbReference type="GO" id="GO:0003735">
    <property type="term" value="F:structural constituent of ribosome"/>
    <property type="evidence" value="ECO:0007669"/>
    <property type="project" value="TreeGrafter"/>
</dbReference>
<evidence type="ECO:0000256" key="3">
    <source>
        <dbReference type="ARBA" id="ARBA00022946"/>
    </source>
</evidence>
<evidence type="ECO:0000256" key="2">
    <source>
        <dbReference type="ARBA" id="ARBA00009863"/>
    </source>
</evidence>
<dbReference type="InterPro" id="IPR017082">
    <property type="entry name" value="Ribosomal_mS29_fun"/>
</dbReference>
<evidence type="ECO:0000256" key="7">
    <source>
        <dbReference type="ARBA" id="ARBA00035140"/>
    </source>
</evidence>
<comment type="subcellular location">
    <subcellularLocation>
        <location evidence="1">Mitochondrion</location>
    </subcellularLocation>
</comment>
<evidence type="ECO:0000313" key="8">
    <source>
        <dbReference type="EMBL" id="EMG50313.1"/>
    </source>
</evidence>
<keyword evidence="9" id="KW-1185">Reference proteome</keyword>
<dbReference type="OrthoDB" id="274828at2759"/>
<name>M3JDN5_CANMX</name>
<keyword evidence="4 8" id="KW-0689">Ribosomal protein</keyword>
<dbReference type="PANTHER" id="PTHR12810">
    <property type="entry name" value="MITOCHONDRIAL 28S RIBOSOMAL PROTEIN S29"/>
    <property type="match status" value="1"/>
</dbReference>
<dbReference type="GO" id="GO:0032543">
    <property type="term" value="P:mitochondrial translation"/>
    <property type="evidence" value="ECO:0007669"/>
    <property type="project" value="InterPro"/>
</dbReference>
<reference evidence="8 9" key="1">
    <citation type="submission" date="2013-02" db="EMBL/GenBank/DDBJ databases">
        <title>Genome sequence of Candida maltosa Xu316, a potential industrial strain for xylitol and ethanol production.</title>
        <authorList>
            <person name="Yu J."/>
            <person name="Wang Q."/>
            <person name="Geng X."/>
            <person name="Bao W."/>
            <person name="He P."/>
            <person name="Cai J."/>
        </authorList>
    </citation>
    <scope>NUCLEOTIDE SEQUENCE [LARGE SCALE GENOMIC DNA]</scope>
    <source>
        <strain evidence="9">Xu316</strain>
    </source>
</reference>
<dbReference type="GO" id="GO:0005763">
    <property type="term" value="C:mitochondrial small ribosomal subunit"/>
    <property type="evidence" value="ECO:0007669"/>
    <property type="project" value="InterPro"/>
</dbReference>
<protein>
    <recommendedName>
        <fullName evidence="7">Small ribosomal subunit protein mS29</fullName>
    </recommendedName>
</protein>
<accession>M3JDN5</accession>
<comment type="similarity">
    <text evidence="2">Belongs to the mitochondrion-specific ribosomal protein mS29 family.</text>
</comment>
<proteinExistence type="inferred from homology"/>
<keyword evidence="6" id="KW-0687">Ribonucleoprotein</keyword>
<gene>
    <name evidence="8" type="ORF">G210_4646</name>
</gene>
<dbReference type="InterPro" id="IPR019368">
    <property type="entry name" value="Ribosomal_mS29"/>
</dbReference>
<evidence type="ECO:0000256" key="4">
    <source>
        <dbReference type="ARBA" id="ARBA00022980"/>
    </source>
</evidence>
<evidence type="ECO:0000256" key="6">
    <source>
        <dbReference type="ARBA" id="ARBA00023274"/>
    </source>
</evidence>
<dbReference type="AlphaFoldDB" id="M3JDN5"/>
<dbReference type="OMA" id="GLAHWMT"/>
<dbReference type="EMBL" id="AOGT01000304">
    <property type="protein sequence ID" value="EMG50313.1"/>
    <property type="molecule type" value="Genomic_DNA"/>
</dbReference>
<organism evidence="8 9">
    <name type="scientific">Candida maltosa (strain Xu316)</name>
    <name type="common">Yeast</name>
    <dbReference type="NCBI Taxonomy" id="1245528"/>
    <lineage>
        <taxon>Eukaryota</taxon>
        <taxon>Fungi</taxon>
        <taxon>Dikarya</taxon>
        <taxon>Ascomycota</taxon>
        <taxon>Saccharomycotina</taxon>
        <taxon>Pichiomycetes</taxon>
        <taxon>Debaryomycetaceae</taxon>
        <taxon>Candida/Lodderomyces clade</taxon>
        <taxon>Candida</taxon>
    </lineage>
</organism>
<dbReference type="PANTHER" id="PTHR12810:SF0">
    <property type="entry name" value="SMALL RIBOSOMAL SUBUNIT PROTEIN MS29"/>
    <property type="match status" value="1"/>
</dbReference>
<keyword evidence="5" id="KW-0496">Mitochondrion</keyword>
<evidence type="ECO:0000256" key="1">
    <source>
        <dbReference type="ARBA" id="ARBA00004173"/>
    </source>
</evidence>